<evidence type="ECO:0000313" key="11">
    <source>
        <dbReference type="Proteomes" id="UP000199682"/>
    </source>
</evidence>
<comment type="pathway">
    <text evidence="2">Siderophore biosynthesis; mycobactin biosynthesis.</text>
</comment>
<dbReference type="Gene3D" id="1.10.1200.10">
    <property type="entry name" value="ACP-like"/>
    <property type="match status" value="1"/>
</dbReference>
<keyword evidence="7" id="KW-0436">Ligase</keyword>
<dbReference type="PROSITE" id="PS50075">
    <property type="entry name" value="CARRIER"/>
    <property type="match status" value="2"/>
</dbReference>
<dbReference type="GO" id="GO:0016874">
    <property type="term" value="F:ligase activity"/>
    <property type="evidence" value="ECO:0007669"/>
    <property type="project" value="UniProtKB-KW"/>
</dbReference>
<dbReference type="InterPro" id="IPR020806">
    <property type="entry name" value="PKS_PP-bd"/>
</dbReference>
<dbReference type="Gene3D" id="3.30.559.10">
    <property type="entry name" value="Chloramphenicol acetyltransferase-like domain"/>
    <property type="match status" value="1"/>
</dbReference>
<comment type="cofactor">
    <cofactor evidence="1">
        <name>pantetheine 4'-phosphate</name>
        <dbReference type="ChEBI" id="CHEBI:47942"/>
    </cofactor>
</comment>
<accession>A0A1G9SJF9</accession>
<reference evidence="11" key="1">
    <citation type="submission" date="2016-10" db="EMBL/GenBank/DDBJ databases">
        <authorList>
            <person name="Varghese N."/>
            <person name="Submissions S."/>
        </authorList>
    </citation>
    <scope>NUCLEOTIDE SEQUENCE [LARGE SCALE GENOMIC DNA]</scope>
    <source>
        <strain evidence="11">DSM 44796</strain>
    </source>
</reference>
<dbReference type="EMBL" id="FNET01000020">
    <property type="protein sequence ID" value="SDM35541.1"/>
    <property type="molecule type" value="Genomic_DNA"/>
</dbReference>
<dbReference type="FunFam" id="3.30.559.30:FF:000006">
    <property type="entry name" value="Yersiniabactin polyketide/non-ribosomal peptide synthetase"/>
    <property type="match status" value="1"/>
</dbReference>
<dbReference type="AlphaFoldDB" id="A0A1G9SJF9"/>
<dbReference type="Gene3D" id="3.40.50.1820">
    <property type="entry name" value="alpha/beta hydrolase"/>
    <property type="match status" value="1"/>
</dbReference>
<dbReference type="GO" id="GO:0031177">
    <property type="term" value="F:phosphopantetheine binding"/>
    <property type="evidence" value="ECO:0007669"/>
    <property type="project" value="InterPro"/>
</dbReference>
<evidence type="ECO:0000256" key="3">
    <source>
        <dbReference type="ARBA" id="ARBA00007380"/>
    </source>
</evidence>
<organism evidence="10 11">
    <name type="scientific">Lentzea albidocapillata subsp. violacea</name>
    <dbReference type="NCBI Taxonomy" id="128104"/>
    <lineage>
        <taxon>Bacteria</taxon>
        <taxon>Bacillati</taxon>
        <taxon>Actinomycetota</taxon>
        <taxon>Actinomycetes</taxon>
        <taxon>Pseudonocardiales</taxon>
        <taxon>Pseudonocardiaceae</taxon>
        <taxon>Lentzea</taxon>
    </lineage>
</organism>
<dbReference type="InterPro" id="IPR001242">
    <property type="entry name" value="Condensation_dom"/>
</dbReference>
<dbReference type="FunFam" id="3.30.559.10:FF:000023">
    <property type="entry name" value="Non-ribosomal peptide synthetase"/>
    <property type="match status" value="1"/>
</dbReference>
<dbReference type="InterPro" id="IPR036736">
    <property type="entry name" value="ACP-like_sf"/>
</dbReference>
<evidence type="ECO:0000256" key="8">
    <source>
        <dbReference type="ARBA" id="ARBA00033440"/>
    </source>
</evidence>
<keyword evidence="6" id="KW-0597">Phosphoprotein</keyword>
<sequence>MDVRDLRQTIADLVEEEPGSIDPGTNLFELGLESIALMKLVNEWRRAGTEVSFATLAAEPTLGAWERLLSHQAEPEAVAQLESVDEGVEFPLGTMQYAYWIGREDGQRLGGVAAHLYTEFDGEDLDPFRLQAAFTKLVARHDMLRAQLTDNGAQVVLPQSPWPGLVVHDNPDLGVIRERLSHQRLDIEAGQVFSAELSRLPGGRTRLHLDIDMVAADAVSYRILLAELARFYLDVGYEPAPVGYSYQRYRLAKSAARPESVRYWQERLATLPGAPVLPSGPGGAPKVARRHFTITAGDRALLVANAQRRGLTPAMVVATAFASVIGRWSATPHFLLNVPLFDREPLHAAVGGVVGDFSSSVMLEIDLRTPATFADRARQVQKQMHTDAAHADHSGVDVLRDLTRRTGRQVFAPVVFTSALGLGELFDPAVEKAFGTPVWIVSQGPQVLLDAQITEVSGGILVNWDTREEQFPAGVLDGMFAAFQEQVDALTGDEAWEEVFGAGESTAEVAQSVVREHVAPRTDLEKVIALEWADVLDVAEVGVTDEFFALGGDSVIATSLVTRLRESLDTTEVSVRMLFSAPTVAGLAEKMLAAEEEQGRLAQVAEIYLEVEALSDEDVVAALEDVDGGR</sequence>
<gene>
    <name evidence="10" type="ORF">SAMN04488074_12082</name>
</gene>
<protein>
    <recommendedName>
        <fullName evidence="4">Phenyloxazoline synthase MbtB</fullName>
    </recommendedName>
    <alternativeName>
        <fullName evidence="8">Mycobactin synthetase protein B</fullName>
    </alternativeName>
</protein>
<dbReference type="InterPro" id="IPR029058">
    <property type="entry name" value="AB_hydrolase_fold"/>
</dbReference>
<dbReference type="InterPro" id="IPR009081">
    <property type="entry name" value="PP-bd_ACP"/>
</dbReference>
<dbReference type="SUPFAM" id="SSF52777">
    <property type="entry name" value="CoA-dependent acyltransferases"/>
    <property type="match status" value="2"/>
</dbReference>
<dbReference type="GO" id="GO:0044550">
    <property type="term" value="P:secondary metabolite biosynthetic process"/>
    <property type="evidence" value="ECO:0007669"/>
    <property type="project" value="TreeGrafter"/>
</dbReference>
<dbReference type="Pfam" id="PF00668">
    <property type="entry name" value="Condensation"/>
    <property type="match status" value="1"/>
</dbReference>
<dbReference type="Gene3D" id="3.30.559.30">
    <property type="entry name" value="Nonribosomal peptide synthetase, condensation domain"/>
    <property type="match status" value="1"/>
</dbReference>
<evidence type="ECO:0000256" key="5">
    <source>
        <dbReference type="ARBA" id="ARBA00022450"/>
    </source>
</evidence>
<dbReference type="SMART" id="SM00823">
    <property type="entry name" value="PKS_PP"/>
    <property type="match status" value="2"/>
</dbReference>
<comment type="similarity">
    <text evidence="3">Belongs to the ATP-dependent AMP-binding enzyme family. MbtB subfamily.</text>
</comment>
<dbReference type="PANTHER" id="PTHR45527">
    <property type="entry name" value="NONRIBOSOMAL PEPTIDE SYNTHETASE"/>
    <property type="match status" value="1"/>
</dbReference>
<evidence type="ECO:0000256" key="2">
    <source>
        <dbReference type="ARBA" id="ARBA00005102"/>
    </source>
</evidence>
<proteinExistence type="inferred from homology"/>
<evidence type="ECO:0000256" key="4">
    <source>
        <dbReference type="ARBA" id="ARBA00016743"/>
    </source>
</evidence>
<dbReference type="PANTHER" id="PTHR45527:SF10">
    <property type="entry name" value="PYOCHELIN SYNTHASE PCHF"/>
    <property type="match status" value="1"/>
</dbReference>
<dbReference type="InterPro" id="IPR057737">
    <property type="entry name" value="Condensation_MtbB-like"/>
</dbReference>
<dbReference type="FunFam" id="1.10.1200.10:FF:000016">
    <property type="entry name" value="Non-ribosomal peptide synthase"/>
    <property type="match status" value="1"/>
</dbReference>
<evidence type="ECO:0000256" key="7">
    <source>
        <dbReference type="ARBA" id="ARBA00022598"/>
    </source>
</evidence>
<dbReference type="InterPro" id="IPR023213">
    <property type="entry name" value="CAT-like_dom_sf"/>
</dbReference>
<evidence type="ECO:0000313" key="10">
    <source>
        <dbReference type="EMBL" id="SDM35541.1"/>
    </source>
</evidence>
<dbReference type="Proteomes" id="UP000199682">
    <property type="component" value="Unassembled WGS sequence"/>
</dbReference>
<dbReference type="GO" id="GO:0005737">
    <property type="term" value="C:cytoplasm"/>
    <property type="evidence" value="ECO:0007669"/>
    <property type="project" value="TreeGrafter"/>
</dbReference>
<evidence type="ECO:0000256" key="6">
    <source>
        <dbReference type="ARBA" id="ARBA00022553"/>
    </source>
</evidence>
<dbReference type="SUPFAM" id="SSF47336">
    <property type="entry name" value="ACP-like"/>
    <property type="match status" value="2"/>
</dbReference>
<name>A0A1G9SJF9_9PSEU</name>
<evidence type="ECO:0000256" key="1">
    <source>
        <dbReference type="ARBA" id="ARBA00001957"/>
    </source>
</evidence>
<evidence type="ECO:0000259" key="9">
    <source>
        <dbReference type="PROSITE" id="PS50075"/>
    </source>
</evidence>
<feature type="domain" description="Carrier" evidence="9">
    <location>
        <begin position="519"/>
        <end position="595"/>
    </location>
</feature>
<dbReference type="GO" id="GO:0000036">
    <property type="term" value="F:acyl carrier activity"/>
    <property type="evidence" value="ECO:0007669"/>
    <property type="project" value="TreeGrafter"/>
</dbReference>
<dbReference type="CDD" id="cd19535">
    <property type="entry name" value="Cyc_NRPS"/>
    <property type="match status" value="1"/>
</dbReference>
<keyword evidence="5" id="KW-0596">Phosphopantetheine</keyword>
<dbReference type="GO" id="GO:0043041">
    <property type="term" value="P:amino acid activation for nonribosomal peptide biosynthetic process"/>
    <property type="evidence" value="ECO:0007669"/>
    <property type="project" value="TreeGrafter"/>
</dbReference>
<feature type="domain" description="Carrier" evidence="9">
    <location>
        <begin position="1"/>
        <end position="73"/>
    </location>
</feature>
<dbReference type="Pfam" id="PF00550">
    <property type="entry name" value="PP-binding"/>
    <property type="match status" value="2"/>
</dbReference>